<protein>
    <recommendedName>
        <fullName evidence="5">Demethylmenaquinone methyltransferase</fullName>
        <ecNumber evidence="5">2.1.1.163</ecNumber>
    </recommendedName>
</protein>
<evidence type="ECO:0000256" key="4">
    <source>
        <dbReference type="ARBA" id="ARBA00022691"/>
    </source>
</evidence>
<dbReference type="Proteomes" id="UP000029922">
    <property type="component" value="Unassembled WGS sequence"/>
</dbReference>
<evidence type="ECO:0000256" key="5">
    <source>
        <dbReference type="HAMAP-Rule" id="MF_01813"/>
    </source>
</evidence>
<keyword evidence="3 5" id="KW-0808">Transferase</keyword>
<evidence type="ECO:0000256" key="2">
    <source>
        <dbReference type="ARBA" id="ARBA00022603"/>
    </source>
</evidence>
<evidence type="ECO:0000313" key="7">
    <source>
        <dbReference type="EMBL" id="TLE01655.1"/>
    </source>
</evidence>
<feature type="binding site" evidence="5">
    <location>
        <position position="87"/>
    </location>
    <ligand>
        <name>S-adenosyl-L-methionine</name>
        <dbReference type="ChEBI" id="CHEBI:59789"/>
    </ligand>
</feature>
<feature type="binding site" evidence="5">
    <location>
        <position position="62"/>
    </location>
    <ligand>
        <name>S-adenosyl-L-methionine</name>
        <dbReference type="ChEBI" id="CHEBI:59789"/>
    </ligand>
</feature>
<sequence>MESQHKQTQIIDMFNDIAPTYDTTNRLMSMGADIKWRKEACKQALKIVAKPNVNIADIACGTGDMMLHWAKESVGLEIVIDSIVGVDPSNNMLSIAREKIIDGIFITAQADNIPLESNSKDIVSIAYGLRNVVNRRDSLREFYRILKPNGVLVILEFMAQSQKNLPSIFMRLYTKTLLPIVGGIISQNFKAYKYLPKSIDEFITLESLEEELLLHGLLTIFSKNYSANVCSLVIAQKQKK</sequence>
<dbReference type="OrthoDB" id="9808140at2"/>
<evidence type="ECO:0000313" key="8">
    <source>
        <dbReference type="Proteomes" id="UP000029922"/>
    </source>
</evidence>
<dbReference type="GO" id="GO:0009234">
    <property type="term" value="P:menaquinone biosynthetic process"/>
    <property type="evidence" value="ECO:0007669"/>
    <property type="project" value="UniProtKB-UniRule"/>
</dbReference>
<dbReference type="PROSITE" id="PS51608">
    <property type="entry name" value="SAM_MT_UBIE"/>
    <property type="match status" value="1"/>
</dbReference>
<dbReference type="InterPro" id="IPR004033">
    <property type="entry name" value="UbiE/COQ5_MeTrFase"/>
</dbReference>
<dbReference type="EMBL" id="JRPD02000001">
    <property type="protein sequence ID" value="TLE01655.1"/>
    <property type="molecule type" value="Genomic_DNA"/>
</dbReference>
<dbReference type="InterPro" id="IPR023576">
    <property type="entry name" value="UbiE/COQ5_MeTrFase_CS"/>
</dbReference>
<reference evidence="6 9" key="2">
    <citation type="submission" date="2018-06" db="EMBL/GenBank/DDBJ databases">
        <authorList>
            <consortium name="Pathogen Informatics"/>
            <person name="Doyle S."/>
        </authorList>
    </citation>
    <scope>NUCLEOTIDE SEQUENCE [LARGE SCALE GENOMIC DNA]</scope>
    <source>
        <strain evidence="6 9">NCTC12714</strain>
    </source>
</reference>
<dbReference type="PROSITE" id="PS01183">
    <property type="entry name" value="UBIE_1"/>
    <property type="match status" value="1"/>
</dbReference>
<accession>A0A099TYA9</accession>
<dbReference type="NCBIfam" id="NF001244">
    <property type="entry name" value="PRK00216.1-5"/>
    <property type="match status" value="1"/>
</dbReference>
<dbReference type="InterPro" id="IPR029063">
    <property type="entry name" value="SAM-dependent_MTases_sf"/>
</dbReference>
<dbReference type="AlphaFoldDB" id="A0A099TYA9"/>
<comment type="caution">
    <text evidence="5">Lacks conserved residue(s) required for the propagation of feature annotation.</text>
</comment>
<dbReference type="STRING" id="216.LS73_08805"/>
<organism evidence="6 9">
    <name type="scientific">Helicobacter muridarum</name>
    <dbReference type="NCBI Taxonomy" id="216"/>
    <lineage>
        <taxon>Bacteria</taxon>
        <taxon>Pseudomonadati</taxon>
        <taxon>Campylobacterota</taxon>
        <taxon>Epsilonproteobacteria</taxon>
        <taxon>Campylobacterales</taxon>
        <taxon>Helicobacteraceae</taxon>
        <taxon>Helicobacter</taxon>
    </lineage>
</organism>
<dbReference type="UniPathway" id="UPA00232"/>
<dbReference type="UniPathway" id="UPA00079">
    <property type="reaction ID" value="UER00169"/>
</dbReference>
<evidence type="ECO:0000313" key="6">
    <source>
        <dbReference type="EMBL" id="STQ86279.1"/>
    </source>
</evidence>
<name>A0A099TYA9_9HELI</name>
<dbReference type="Pfam" id="PF01209">
    <property type="entry name" value="Ubie_methyltran"/>
    <property type="match status" value="1"/>
</dbReference>
<dbReference type="EMBL" id="UGJE01000002">
    <property type="protein sequence ID" value="STQ86279.1"/>
    <property type="molecule type" value="Genomic_DNA"/>
</dbReference>
<dbReference type="SUPFAM" id="SSF53335">
    <property type="entry name" value="S-adenosyl-L-methionine-dependent methyltransferases"/>
    <property type="match status" value="1"/>
</dbReference>
<dbReference type="Gene3D" id="3.40.50.150">
    <property type="entry name" value="Vaccinia Virus protein VP39"/>
    <property type="match status" value="1"/>
</dbReference>
<comment type="catalytic activity">
    <reaction evidence="5">
        <text>a 2-demethylmenaquinol + S-adenosyl-L-methionine = a menaquinol + S-adenosyl-L-homocysteine + H(+)</text>
        <dbReference type="Rhea" id="RHEA:42640"/>
        <dbReference type="Rhea" id="RHEA-COMP:9539"/>
        <dbReference type="Rhea" id="RHEA-COMP:9563"/>
        <dbReference type="ChEBI" id="CHEBI:15378"/>
        <dbReference type="ChEBI" id="CHEBI:18151"/>
        <dbReference type="ChEBI" id="CHEBI:55437"/>
        <dbReference type="ChEBI" id="CHEBI:57856"/>
        <dbReference type="ChEBI" id="CHEBI:59789"/>
        <dbReference type="EC" id="2.1.1.163"/>
    </reaction>
</comment>
<comment type="function">
    <text evidence="5">Methyltransferase required for the conversion of demethylmenaquinol (DMKH2) to menaquinol (MKH2).</text>
</comment>
<comment type="pathway">
    <text evidence="5">Quinol/quinone metabolism; menaquinone biosynthesis; menaquinol from 1,4-dihydroxy-2-naphthoate: step 2/2.</text>
</comment>
<keyword evidence="6" id="KW-0830">Ubiquinone</keyword>
<dbReference type="HAMAP" id="MF_01813">
    <property type="entry name" value="MenG_UbiE_methyltr"/>
    <property type="match status" value="1"/>
</dbReference>
<gene>
    <name evidence="6" type="primary">ubiE_1</name>
    <name evidence="5" type="synonym">menG</name>
    <name evidence="7" type="synonym">ubiE</name>
    <name evidence="7" type="ORF">LS73_000515</name>
    <name evidence="6" type="ORF">NCTC12714_01084</name>
</gene>
<evidence type="ECO:0000256" key="3">
    <source>
        <dbReference type="ARBA" id="ARBA00022679"/>
    </source>
</evidence>
<dbReference type="GO" id="GO:0008425">
    <property type="term" value="F:2-methoxy-6-polyprenyl-1,4-benzoquinol methyltransferase activity"/>
    <property type="evidence" value="ECO:0007669"/>
    <property type="project" value="TreeGrafter"/>
</dbReference>
<dbReference type="PANTHER" id="PTHR43591:SF24">
    <property type="entry name" value="2-METHOXY-6-POLYPRENYL-1,4-BENZOQUINOL METHYLASE, MITOCHONDRIAL"/>
    <property type="match status" value="1"/>
</dbReference>
<keyword evidence="2 5" id="KW-0489">Methyltransferase</keyword>
<keyword evidence="4 5" id="KW-0949">S-adenosyl-L-methionine</keyword>
<comment type="similarity">
    <text evidence="5">Belongs to the class I-like SAM-binding methyltransferase superfamily. MenG/UbiE family.</text>
</comment>
<evidence type="ECO:0000256" key="1">
    <source>
        <dbReference type="ARBA" id="ARBA00022428"/>
    </source>
</evidence>
<dbReference type="RefSeq" id="WP_034559210.1">
    <property type="nucleotide sequence ID" value="NZ_FZML01000010.1"/>
</dbReference>
<keyword evidence="9" id="KW-1185">Reference proteome</keyword>
<dbReference type="EC" id="2.1.1.163" evidence="5"/>
<dbReference type="GO" id="GO:0032259">
    <property type="term" value="P:methylation"/>
    <property type="evidence" value="ECO:0007669"/>
    <property type="project" value="UniProtKB-KW"/>
</dbReference>
<evidence type="ECO:0000313" key="9">
    <source>
        <dbReference type="Proteomes" id="UP000255139"/>
    </source>
</evidence>
<dbReference type="CDD" id="cd02440">
    <property type="entry name" value="AdoMet_MTases"/>
    <property type="match status" value="1"/>
</dbReference>
<dbReference type="GO" id="GO:0043770">
    <property type="term" value="F:demethylmenaquinone methyltransferase activity"/>
    <property type="evidence" value="ECO:0007669"/>
    <property type="project" value="UniProtKB-UniRule"/>
</dbReference>
<dbReference type="PANTHER" id="PTHR43591">
    <property type="entry name" value="METHYLTRANSFERASE"/>
    <property type="match status" value="1"/>
</dbReference>
<reference evidence="7 8" key="1">
    <citation type="journal article" date="2014" name="Genome Announc.">
        <title>Draft genome sequences of eight enterohepatic helicobacter species isolated from both laboratory and wild rodents.</title>
        <authorList>
            <person name="Sheh A."/>
            <person name="Shen Z."/>
            <person name="Fox J.G."/>
        </authorList>
    </citation>
    <scope>NUCLEOTIDE SEQUENCE [LARGE SCALE GENOMIC DNA]</scope>
    <source>
        <strain evidence="7 8">ST1</strain>
    </source>
</reference>
<dbReference type="Proteomes" id="UP000255139">
    <property type="component" value="Unassembled WGS sequence"/>
</dbReference>
<proteinExistence type="inferred from homology"/>
<dbReference type="NCBIfam" id="TIGR01934">
    <property type="entry name" value="MenG_MenH_UbiE"/>
    <property type="match status" value="1"/>
</dbReference>
<keyword evidence="1 5" id="KW-0474">Menaquinone biosynthesis</keyword>